<organism evidence="1 2">
    <name type="scientific">Ceratitis capitata</name>
    <name type="common">Mediterranean fruit fly</name>
    <name type="synonym">Tephritis capitata</name>
    <dbReference type="NCBI Taxonomy" id="7213"/>
    <lineage>
        <taxon>Eukaryota</taxon>
        <taxon>Metazoa</taxon>
        <taxon>Ecdysozoa</taxon>
        <taxon>Arthropoda</taxon>
        <taxon>Hexapoda</taxon>
        <taxon>Insecta</taxon>
        <taxon>Pterygota</taxon>
        <taxon>Neoptera</taxon>
        <taxon>Endopterygota</taxon>
        <taxon>Diptera</taxon>
        <taxon>Brachycera</taxon>
        <taxon>Muscomorpha</taxon>
        <taxon>Tephritoidea</taxon>
        <taxon>Tephritidae</taxon>
        <taxon>Ceratitis</taxon>
        <taxon>Ceratitis</taxon>
    </lineage>
</organism>
<comment type="caution">
    <text evidence="1">The sequence shown here is derived from an EMBL/GenBank/DDBJ whole genome shotgun (WGS) entry which is preliminary data.</text>
</comment>
<dbReference type="Proteomes" id="UP000606786">
    <property type="component" value="Unassembled WGS sequence"/>
</dbReference>
<dbReference type="AlphaFoldDB" id="A0A811VGJ2"/>
<dbReference type="EMBL" id="CAJHJT010000056">
    <property type="protein sequence ID" value="CAD7014526.1"/>
    <property type="molecule type" value="Genomic_DNA"/>
</dbReference>
<evidence type="ECO:0000313" key="1">
    <source>
        <dbReference type="EMBL" id="CAD7014526.1"/>
    </source>
</evidence>
<reference evidence="1" key="1">
    <citation type="submission" date="2020-11" db="EMBL/GenBank/DDBJ databases">
        <authorList>
            <person name="Whitehead M."/>
        </authorList>
    </citation>
    <scope>NUCLEOTIDE SEQUENCE</scope>
    <source>
        <strain evidence="1">EGII</strain>
    </source>
</reference>
<protein>
    <submittedName>
        <fullName evidence="1">(Mediterranean fruit fly) hypothetical protein</fullName>
    </submittedName>
</protein>
<gene>
    <name evidence="1" type="ORF">CCAP1982_LOCUS22527</name>
</gene>
<keyword evidence="2" id="KW-1185">Reference proteome</keyword>
<name>A0A811VGJ2_CERCA</name>
<proteinExistence type="predicted"/>
<accession>A0A811VGJ2</accession>
<sequence length="123" mass="13945">MLSLMFAGHKWRIPRGDGLLVRRPETHRKLVGSSMLYTLPTGRSCRNSKVLVNRNAKIKIANKLQKLTCPTVYIELTSTKVATAKGAAAPADDRKLQLDAKKFLNAQFHSAAEWRRQQQKWSE</sequence>
<evidence type="ECO:0000313" key="2">
    <source>
        <dbReference type="Proteomes" id="UP000606786"/>
    </source>
</evidence>